<dbReference type="Gene3D" id="1.10.10.10">
    <property type="entry name" value="Winged helix-like DNA-binding domain superfamily/Winged helix DNA-binding domain"/>
    <property type="match status" value="1"/>
</dbReference>
<reference evidence="2" key="1">
    <citation type="journal article" date="2014" name="Int. J. Syst. Evol. Microbiol.">
        <title>Complete genome sequence of Corynebacterium casei LMG S-19264T (=DSM 44701T), isolated from a smear-ripened cheese.</title>
        <authorList>
            <consortium name="US DOE Joint Genome Institute (JGI-PGF)"/>
            <person name="Walter F."/>
            <person name="Albersmeier A."/>
            <person name="Kalinowski J."/>
            <person name="Ruckert C."/>
        </authorList>
    </citation>
    <scope>NUCLEOTIDE SEQUENCE</scope>
    <source>
        <strain evidence="2">CGMCC 1.16067</strain>
    </source>
</reference>
<name>A0A917BQ71_9ACTN</name>
<dbReference type="SUPFAM" id="SSF53067">
    <property type="entry name" value="Actin-like ATPase domain"/>
    <property type="match status" value="1"/>
</dbReference>
<dbReference type="RefSeq" id="WP_188780599.1">
    <property type="nucleotide sequence ID" value="NZ_BMKQ01000001.1"/>
</dbReference>
<sequence length="390" mass="39960">MTLDGSLAAPGSQGSQGSLRTRNLRLVLEQLRTAQEQPLTQAELSRATGLASGTVSSIVRELGAARLVDTVAGAGRRGTTVALARGAGLVAGVDFGHRHVRVSIADMTGRVLGQERAPLDPDHDHRAGLDLSARLLETALATLGAEMAEVRNIGLGLPAPIADGVVLSSAILPGWVGVHAQDVAATTFGRAVHIDNDANLGALAEHRHGAARGHRDVVFVKVSSGVGAGLIVDDALFRGANGMSGELGHLTLDEQGPLCRCGSRGCLEAYTGVNTALDLMADQLPGARIADLVEAAREGNAAAVRVFEDAGLHLGWGLATAVNLLNPSIIVVGGDMAAAGDLILEPTRTSLRRHVLAGAENTEVVQAALGDRASAVGAMLLALDATDLLT</sequence>
<dbReference type="PROSITE" id="PS01125">
    <property type="entry name" value="ROK"/>
    <property type="match status" value="1"/>
</dbReference>
<dbReference type="InterPro" id="IPR000600">
    <property type="entry name" value="ROK"/>
</dbReference>
<dbReference type="PANTHER" id="PTHR18964:SF173">
    <property type="entry name" value="GLUCOKINASE"/>
    <property type="match status" value="1"/>
</dbReference>
<protein>
    <submittedName>
        <fullName evidence="2">Transcriptional regulator</fullName>
    </submittedName>
</protein>
<dbReference type="AlphaFoldDB" id="A0A917BQ71"/>
<dbReference type="InterPro" id="IPR036390">
    <property type="entry name" value="WH_DNA-bd_sf"/>
</dbReference>
<dbReference type="Pfam" id="PF00480">
    <property type="entry name" value="ROK"/>
    <property type="match status" value="1"/>
</dbReference>
<dbReference type="InterPro" id="IPR036388">
    <property type="entry name" value="WH-like_DNA-bd_sf"/>
</dbReference>
<dbReference type="SUPFAM" id="SSF46785">
    <property type="entry name" value="Winged helix' DNA-binding domain"/>
    <property type="match status" value="1"/>
</dbReference>
<dbReference type="InterPro" id="IPR043129">
    <property type="entry name" value="ATPase_NBD"/>
</dbReference>
<dbReference type="Proteomes" id="UP000649179">
    <property type="component" value="Unassembled WGS sequence"/>
</dbReference>
<keyword evidence="3" id="KW-1185">Reference proteome</keyword>
<accession>A0A917BQ71</accession>
<dbReference type="InterPro" id="IPR049874">
    <property type="entry name" value="ROK_cs"/>
</dbReference>
<comment type="similarity">
    <text evidence="1">Belongs to the ROK (NagC/XylR) family.</text>
</comment>
<gene>
    <name evidence="2" type="ORF">GCM10011519_31110</name>
</gene>
<reference evidence="2" key="2">
    <citation type="submission" date="2020-09" db="EMBL/GenBank/DDBJ databases">
        <authorList>
            <person name="Sun Q."/>
            <person name="Zhou Y."/>
        </authorList>
    </citation>
    <scope>NUCLEOTIDE SEQUENCE</scope>
    <source>
        <strain evidence="2">CGMCC 1.16067</strain>
    </source>
</reference>
<organism evidence="2 3">
    <name type="scientific">Marmoricola endophyticus</name>
    <dbReference type="NCBI Taxonomy" id="2040280"/>
    <lineage>
        <taxon>Bacteria</taxon>
        <taxon>Bacillati</taxon>
        <taxon>Actinomycetota</taxon>
        <taxon>Actinomycetes</taxon>
        <taxon>Propionibacteriales</taxon>
        <taxon>Nocardioidaceae</taxon>
        <taxon>Marmoricola</taxon>
    </lineage>
</organism>
<dbReference type="Gene3D" id="3.30.420.40">
    <property type="match status" value="2"/>
</dbReference>
<dbReference type="PANTHER" id="PTHR18964">
    <property type="entry name" value="ROK (REPRESSOR, ORF, KINASE) FAMILY"/>
    <property type="match status" value="1"/>
</dbReference>
<evidence type="ECO:0000313" key="2">
    <source>
        <dbReference type="EMBL" id="GGF54951.1"/>
    </source>
</evidence>
<evidence type="ECO:0000256" key="1">
    <source>
        <dbReference type="ARBA" id="ARBA00006479"/>
    </source>
</evidence>
<proteinExistence type="inferred from homology"/>
<comment type="caution">
    <text evidence="2">The sequence shown here is derived from an EMBL/GenBank/DDBJ whole genome shotgun (WGS) entry which is preliminary data.</text>
</comment>
<dbReference type="EMBL" id="BMKQ01000001">
    <property type="protein sequence ID" value="GGF54951.1"/>
    <property type="molecule type" value="Genomic_DNA"/>
</dbReference>
<evidence type="ECO:0000313" key="3">
    <source>
        <dbReference type="Proteomes" id="UP000649179"/>
    </source>
</evidence>